<evidence type="ECO:0000313" key="2">
    <source>
        <dbReference type="EMBL" id="KAF9521082.1"/>
    </source>
</evidence>
<organism evidence="2 3">
    <name type="scientific">Hydnum rufescens UP504</name>
    <dbReference type="NCBI Taxonomy" id="1448309"/>
    <lineage>
        <taxon>Eukaryota</taxon>
        <taxon>Fungi</taxon>
        <taxon>Dikarya</taxon>
        <taxon>Basidiomycota</taxon>
        <taxon>Agaricomycotina</taxon>
        <taxon>Agaricomycetes</taxon>
        <taxon>Cantharellales</taxon>
        <taxon>Hydnaceae</taxon>
        <taxon>Hydnum</taxon>
    </lineage>
</organism>
<feature type="region of interest" description="Disordered" evidence="1">
    <location>
        <begin position="130"/>
        <end position="190"/>
    </location>
</feature>
<evidence type="ECO:0000256" key="1">
    <source>
        <dbReference type="SAM" id="MobiDB-lite"/>
    </source>
</evidence>
<reference evidence="2" key="1">
    <citation type="journal article" date="2020" name="Nat. Commun.">
        <title>Large-scale genome sequencing of mycorrhizal fungi provides insights into the early evolution of symbiotic traits.</title>
        <authorList>
            <person name="Miyauchi S."/>
            <person name="Kiss E."/>
            <person name="Kuo A."/>
            <person name="Drula E."/>
            <person name="Kohler A."/>
            <person name="Sanchez-Garcia M."/>
            <person name="Morin E."/>
            <person name="Andreopoulos B."/>
            <person name="Barry K.W."/>
            <person name="Bonito G."/>
            <person name="Buee M."/>
            <person name="Carver A."/>
            <person name="Chen C."/>
            <person name="Cichocki N."/>
            <person name="Clum A."/>
            <person name="Culley D."/>
            <person name="Crous P.W."/>
            <person name="Fauchery L."/>
            <person name="Girlanda M."/>
            <person name="Hayes R.D."/>
            <person name="Keri Z."/>
            <person name="LaButti K."/>
            <person name="Lipzen A."/>
            <person name="Lombard V."/>
            <person name="Magnuson J."/>
            <person name="Maillard F."/>
            <person name="Murat C."/>
            <person name="Nolan M."/>
            <person name="Ohm R.A."/>
            <person name="Pangilinan J."/>
            <person name="Pereira M.F."/>
            <person name="Perotto S."/>
            <person name="Peter M."/>
            <person name="Pfister S."/>
            <person name="Riley R."/>
            <person name="Sitrit Y."/>
            <person name="Stielow J.B."/>
            <person name="Szollosi G."/>
            <person name="Zifcakova L."/>
            <person name="Stursova M."/>
            <person name="Spatafora J.W."/>
            <person name="Tedersoo L."/>
            <person name="Vaario L.M."/>
            <person name="Yamada A."/>
            <person name="Yan M."/>
            <person name="Wang P."/>
            <person name="Xu J."/>
            <person name="Bruns T."/>
            <person name="Baldrian P."/>
            <person name="Vilgalys R."/>
            <person name="Dunand C."/>
            <person name="Henrissat B."/>
            <person name="Grigoriev I.V."/>
            <person name="Hibbett D."/>
            <person name="Nagy L.G."/>
            <person name="Martin F.M."/>
        </authorList>
    </citation>
    <scope>NUCLEOTIDE SEQUENCE</scope>
    <source>
        <strain evidence="2">UP504</strain>
    </source>
</reference>
<protein>
    <submittedName>
        <fullName evidence="2">Uncharacterized protein</fullName>
    </submittedName>
</protein>
<dbReference type="EMBL" id="MU128909">
    <property type="protein sequence ID" value="KAF9521082.1"/>
    <property type="molecule type" value="Genomic_DNA"/>
</dbReference>
<feature type="region of interest" description="Disordered" evidence="1">
    <location>
        <begin position="381"/>
        <end position="402"/>
    </location>
</feature>
<dbReference type="PANTHER" id="PTHR28094:SF1">
    <property type="entry name" value="MEIOTICALLY UP-REGULATED GENE 113 PROTEIN"/>
    <property type="match status" value="1"/>
</dbReference>
<feature type="compositionally biased region" description="Polar residues" evidence="1">
    <location>
        <begin position="130"/>
        <end position="140"/>
    </location>
</feature>
<gene>
    <name evidence="2" type="ORF">BS47DRAFT_1335163</name>
</gene>
<feature type="compositionally biased region" description="Polar residues" evidence="1">
    <location>
        <begin position="1"/>
        <end position="16"/>
    </location>
</feature>
<accession>A0A9P6BCA9</accession>
<feature type="compositionally biased region" description="Pro residues" evidence="1">
    <location>
        <begin position="53"/>
        <end position="68"/>
    </location>
</feature>
<feature type="compositionally biased region" description="Basic and acidic residues" evidence="1">
    <location>
        <begin position="390"/>
        <end position="402"/>
    </location>
</feature>
<proteinExistence type="predicted"/>
<dbReference type="Pfam" id="PF13455">
    <property type="entry name" value="MUG113"/>
    <property type="match status" value="1"/>
</dbReference>
<name>A0A9P6BCA9_9AGAM</name>
<dbReference type="InterPro" id="IPR053006">
    <property type="entry name" value="Meiosis_regulatory"/>
</dbReference>
<feature type="region of interest" description="Disordered" evidence="1">
    <location>
        <begin position="1"/>
        <end position="87"/>
    </location>
</feature>
<evidence type="ECO:0000313" key="3">
    <source>
        <dbReference type="Proteomes" id="UP000886523"/>
    </source>
</evidence>
<feature type="compositionally biased region" description="Low complexity" evidence="1">
    <location>
        <begin position="154"/>
        <end position="175"/>
    </location>
</feature>
<dbReference type="AlphaFoldDB" id="A0A9P6BCA9"/>
<sequence length="450" mass="50087">MALSSGPSSLTATQDDVTARLSRLQIGNPTPGGLPKAPTRRVQAESNLHNKPLPAPPVWAQKPPPLPPRPHRLWDRPNPYEDNVPLPRPPPIIGAPVAMPDPTRRGARPPHTHFVPPVSITYHQSDSRYQILPTTPTPSGFSAPGPPQAPVSPPSTSRSRASSVPPSPSATKVSSHVNDGRVQCSGKTRAGTRCKRMIKPPHPLMLATGPSKDLDCFCFQHIKDLLSPSGFPMPGGVWIDFDDWIPHYLTSDTRAALRVEMEKRPSPADEPGYIYGFEPRDRTSKHQNTLSFKIGRSIHMIKRLDQWGRQCASQEVVLRGQWPRVVNDDGTEPSLLKGRIKQGEKGKFCHRWERLIHLELADLMVHEQYLTLDFFVPNSKASPSLPSPTRPEKPSAARKPIRSECPDCGAVHREIFTFTRVESGPLKGREWEGIVQKVIDRWGKFVETYV</sequence>
<comment type="caution">
    <text evidence="2">The sequence shown here is derived from an EMBL/GenBank/DDBJ whole genome shotgun (WGS) entry which is preliminary data.</text>
</comment>
<dbReference type="PANTHER" id="PTHR28094">
    <property type="entry name" value="MEIOTICALLY UP-REGULATED GENE 113 PROTEIN"/>
    <property type="match status" value="1"/>
</dbReference>
<dbReference type="Proteomes" id="UP000886523">
    <property type="component" value="Unassembled WGS sequence"/>
</dbReference>
<dbReference type="OrthoDB" id="2417614at2759"/>
<feature type="compositionally biased region" description="Pro residues" evidence="1">
    <location>
        <begin position="144"/>
        <end position="153"/>
    </location>
</feature>
<keyword evidence="3" id="KW-1185">Reference proteome</keyword>